<dbReference type="EMBL" id="JARBHB010000015">
    <property type="protein sequence ID" value="KAJ8867307.1"/>
    <property type="molecule type" value="Genomic_DNA"/>
</dbReference>
<comment type="caution">
    <text evidence="2">The sequence shown here is derived from an EMBL/GenBank/DDBJ whole genome shotgun (WGS) entry which is preliminary data.</text>
</comment>
<name>A0ABQ9G4C9_9NEOP</name>
<dbReference type="Proteomes" id="UP001159363">
    <property type="component" value="Chromosome 14"/>
</dbReference>
<proteinExistence type="predicted"/>
<feature type="region of interest" description="Disordered" evidence="1">
    <location>
        <begin position="594"/>
        <end position="620"/>
    </location>
</feature>
<protein>
    <submittedName>
        <fullName evidence="2">Uncharacterized protein</fullName>
    </submittedName>
</protein>
<evidence type="ECO:0000313" key="3">
    <source>
        <dbReference type="Proteomes" id="UP001159363"/>
    </source>
</evidence>
<evidence type="ECO:0000313" key="2">
    <source>
        <dbReference type="EMBL" id="KAJ8867307.1"/>
    </source>
</evidence>
<organism evidence="2 3">
    <name type="scientific">Dryococelus australis</name>
    <dbReference type="NCBI Taxonomy" id="614101"/>
    <lineage>
        <taxon>Eukaryota</taxon>
        <taxon>Metazoa</taxon>
        <taxon>Ecdysozoa</taxon>
        <taxon>Arthropoda</taxon>
        <taxon>Hexapoda</taxon>
        <taxon>Insecta</taxon>
        <taxon>Pterygota</taxon>
        <taxon>Neoptera</taxon>
        <taxon>Polyneoptera</taxon>
        <taxon>Phasmatodea</taxon>
        <taxon>Verophasmatodea</taxon>
        <taxon>Anareolatae</taxon>
        <taxon>Phasmatidae</taxon>
        <taxon>Eurycanthinae</taxon>
        <taxon>Dryococelus</taxon>
    </lineage>
</organism>
<keyword evidence="3" id="KW-1185">Reference proteome</keyword>
<gene>
    <name evidence="2" type="ORF">PR048_031108</name>
</gene>
<sequence length="826" mass="92488">MWSDRVVKLLAFHQGEPDSIPGRVTPGFSLVGIVPDDLTAGRRVFSGSHVSPPPSHSGRCSILTSYHPHRLSDRVRFQVYTCELASLHTSLTRGTKLEGFVREKYTTSYTCSSDSTYDVTSGHKYAQVCTSEANSDTASMPRCLDKPEPLNDPISSPLLLPKSRDLSRLSLNPVRCGFVRRSLLFYYAFHLATSYLGTLYSLPGLDNPSAFIISALIPDKKNRTGVETPPETSRMAKQTLAVSQLYQKALSRALALATTHYDVSENALWSSQFVGESAKEREYRQATNCLSDVGEKRETGCLNSQSEAALSPGCARECSLERVFSELRHGLCLIRQNPFLGAHGCGIDHNLSASRDDVTLAANSTIDNLPPRWTYIRIAVRFYLLMNPAIFAPYAVRTLFANFPLRSAPINEHLPTVCPNHVQFCQEGSGITFSQQPMRKRRRLEYKHQRIRPCCVMRHRYEGNVERRKALGVFLHVTPAEMASQKARCTDRRNPSAFGYFSSSNVFQSTRHLSERMVLQSQNDVAVDGTLNCNHDSSCKKLRMEIVQSWGRELIAGEIASRQRARHVEDDLPTPFSNPLTSPLVENRCSLQSPGVRGKVGDADSRQNNRPSFNGNKGPFPRLHGDFSALFLFLSPGRVAVIGPKEHITRPSPTFRRDQLYLLLLCSSGRTSIVDIPLPLLCHHVDEAWTAIGSFRVPHRGGMKPEAMLNFFPSIVTNLTGRVLLSVRFKVYADAPRTVLNRHTKNLDQTRSSVGSEFETRFGISFCDVIMVSESVHVLRTCEFKQGQEARERYGRHSRSRLVPHRSYAQGVQCFRPNALPCKPDL</sequence>
<reference evidence="2 3" key="1">
    <citation type="submission" date="2023-02" db="EMBL/GenBank/DDBJ databases">
        <title>LHISI_Scaffold_Assembly.</title>
        <authorList>
            <person name="Stuart O.P."/>
            <person name="Cleave R."/>
            <person name="Magrath M.J.L."/>
            <person name="Mikheyev A.S."/>
        </authorList>
    </citation>
    <scope>NUCLEOTIDE SEQUENCE [LARGE SCALE GENOMIC DNA]</scope>
    <source>
        <strain evidence="2">Daus_M_001</strain>
        <tissue evidence="2">Leg muscle</tissue>
    </source>
</reference>
<evidence type="ECO:0000256" key="1">
    <source>
        <dbReference type="SAM" id="MobiDB-lite"/>
    </source>
</evidence>
<accession>A0ABQ9G4C9</accession>